<dbReference type="GO" id="GO:0006355">
    <property type="term" value="P:regulation of DNA-templated transcription"/>
    <property type="evidence" value="ECO:0007669"/>
    <property type="project" value="InterPro"/>
</dbReference>
<evidence type="ECO:0000256" key="1">
    <source>
        <dbReference type="ARBA" id="ARBA00022553"/>
    </source>
</evidence>
<dbReference type="Pfam" id="PF00072">
    <property type="entry name" value="Response_reg"/>
    <property type="match status" value="1"/>
</dbReference>
<evidence type="ECO:0000259" key="9">
    <source>
        <dbReference type="PROSITE" id="PS50110"/>
    </source>
</evidence>
<dbReference type="SUPFAM" id="SSF46894">
    <property type="entry name" value="C-terminal effector domain of the bipartite response regulators"/>
    <property type="match status" value="1"/>
</dbReference>
<feature type="modified residue" description="4-aspartylphosphate" evidence="7">
    <location>
        <position position="53"/>
    </location>
</feature>
<keyword evidence="4 8" id="KW-0238">DNA-binding</keyword>
<dbReference type="InterPro" id="IPR036388">
    <property type="entry name" value="WH-like_DNA-bd_sf"/>
</dbReference>
<keyword evidence="3" id="KW-0805">Transcription regulation</keyword>
<evidence type="ECO:0000256" key="5">
    <source>
        <dbReference type="ARBA" id="ARBA00023159"/>
    </source>
</evidence>
<proteinExistence type="predicted"/>
<dbReference type="PANTHER" id="PTHR48111">
    <property type="entry name" value="REGULATOR OF RPOS"/>
    <property type="match status" value="1"/>
</dbReference>
<keyword evidence="5" id="KW-0010">Activator</keyword>
<evidence type="ECO:0000313" key="11">
    <source>
        <dbReference type="EMBL" id="MBC6499139.1"/>
    </source>
</evidence>
<organism evidence="11 12">
    <name type="scientific">Weissella confusa</name>
    <name type="common">Lactobacillus confusus</name>
    <dbReference type="NCBI Taxonomy" id="1583"/>
    <lineage>
        <taxon>Bacteria</taxon>
        <taxon>Bacillati</taxon>
        <taxon>Bacillota</taxon>
        <taxon>Bacilli</taxon>
        <taxon>Lactobacillales</taxon>
        <taxon>Lactobacillaceae</taxon>
        <taxon>Weissella</taxon>
    </lineage>
</organism>
<comment type="caution">
    <text evidence="11">The sequence shown here is derived from an EMBL/GenBank/DDBJ whole genome shotgun (WGS) entry which is preliminary data.</text>
</comment>
<evidence type="ECO:0000256" key="4">
    <source>
        <dbReference type="ARBA" id="ARBA00023125"/>
    </source>
</evidence>
<dbReference type="SMART" id="SM00448">
    <property type="entry name" value="REC"/>
    <property type="match status" value="1"/>
</dbReference>
<keyword evidence="2" id="KW-0902">Two-component regulatory system</keyword>
<feature type="domain" description="Response regulatory" evidence="9">
    <location>
        <begin position="4"/>
        <end position="118"/>
    </location>
</feature>
<evidence type="ECO:0000313" key="12">
    <source>
        <dbReference type="Proteomes" id="UP000650485"/>
    </source>
</evidence>
<dbReference type="PROSITE" id="PS50110">
    <property type="entry name" value="RESPONSE_REGULATORY"/>
    <property type="match status" value="1"/>
</dbReference>
<evidence type="ECO:0000259" key="10">
    <source>
        <dbReference type="PROSITE" id="PS51755"/>
    </source>
</evidence>
<evidence type="ECO:0000256" key="7">
    <source>
        <dbReference type="PROSITE-ProRule" id="PRU00169"/>
    </source>
</evidence>
<name>A0A923NIY3_WEICO</name>
<sequence>MMTTVLVVDDEPSLVTLLTYNLKKSGFDVVSATDGPSAITTLAEQPIDIILLDVMLPGKSGVEVTRELRAEKNRIPIIMLTALDEEVDKILGLEIGADDYVTKPFSPREVIARVRAVLRRFDVTTPENKSENKTKQFGNIKIDFDKMVVQRDGEVIKLTPKEYELLAYMAEREGRVLSRETILHGVWGYEFTGPDTRMVDMHLSHLRDKIENDPKHPAHLKTVRGFGYRFDNQATAE</sequence>
<dbReference type="Gene3D" id="6.10.250.690">
    <property type="match status" value="1"/>
</dbReference>
<dbReference type="GO" id="GO:0005829">
    <property type="term" value="C:cytosol"/>
    <property type="evidence" value="ECO:0007669"/>
    <property type="project" value="TreeGrafter"/>
</dbReference>
<dbReference type="AlphaFoldDB" id="A0A923NIY3"/>
<dbReference type="CDD" id="cd00383">
    <property type="entry name" value="trans_reg_C"/>
    <property type="match status" value="1"/>
</dbReference>
<evidence type="ECO:0000256" key="6">
    <source>
        <dbReference type="ARBA" id="ARBA00023163"/>
    </source>
</evidence>
<gene>
    <name evidence="11" type="ORF">H7R52_10745</name>
</gene>
<dbReference type="InterPro" id="IPR001789">
    <property type="entry name" value="Sig_transdc_resp-reg_receiver"/>
</dbReference>
<feature type="domain" description="OmpR/PhoB-type" evidence="10">
    <location>
        <begin position="132"/>
        <end position="232"/>
    </location>
</feature>
<dbReference type="EMBL" id="JACSZT010000008">
    <property type="protein sequence ID" value="MBC6499139.1"/>
    <property type="molecule type" value="Genomic_DNA"/>
</dbReference>
<feature type="DNA-binding region" description="OmpR/PhoB-type" evidence="8">
    <location>
        <begin position="132"/>
        <end position="232"/>
    </location>
</feature>
<dbReference type="FunFam" id="1.10.10.10:FF:000018">
    <property type="entry name" value="DNA-binding response regulator ResD"/>
    <property type="match status" value="1"/>
</dbReference>
<keyword evidence="6" id="KW-0804">Transcription</keyword>
<dbReference type="SUPFAM" id="SSF52172">
    <property type="entry name" value="CheY-like"/>
    <property type="match status" value="1"/>
</dbReference>
<dbReference type="Proteomes" id="UP000650485">
    <property type="component" value="Unassembled WGS sequence"/>
</dbReference>
<dbReference type="PANTHER" id="PTHR48111:SF73">
    <property type="entry name" value="ALKALINE PHOSPHATASE SYNTHESIS TRANSCRIPTIONAL REGULATORY PROTEIN PHOP"/>
    <property type="match status" value="1"/>
</dbReference>
<evidence type="ECO:0000256" key="8">
    <source>
        <dbReference type="PROSITE-ProRule" id="PRU01091"/>
    </source>
</evidence>
<keyword evidence="1 7" id="KW-0597">Phosphoprotein</keyword>
<dbReference type="SMART" id="SM00862">
    <property type="entry name" value="Trans_reg_C"/>
    <property type="match status" value="1"/>
</dbReference>
<dbReference type="GO" id="GO:0000976">
    <property type="term" value="F:transcription cis-regulatory region binding"/>
    <property type="evidence" value="ECO:0007669"/>
    <property type="project" value="TreeGrafter"/>
</dbReference>
<dbReference type="InterPro" id="IPR039420">
    <property type="entry name" value="WalR-like"/>
</dbReference>
<dbReference type="GO" id="GO:0032993">
    <property type="term" value="C:protein-DNA complex"/>
    <property type="evidence" value="ECO:0007669"/>
    <property type="project" value="TreeGrafter"/>
</dbReference>
<dbReference type="PROSITE" id="PS51755">
    <property type="entry name" value="OMPR_PHOB"/>
    <property type="match status" value="1"/>
</dbReference>
<reference evidence="11" key="1">
    <citation type="submission" date="2020-08" db="EMBL/GenBank/DDBJ databases">
        <title>Complete genome sequence of Weissella confusa strain FS54 provides insights into metabolic potential.</title>
        <authorList>
            <person name="Fhoula I."/>
            <person name="Najjari A."/>
            <person name="Lekired A."/>
            <person name="Bessrour-Aouam N."/>
            <person name="Jaballah S."/>
            <person name="Klibi N."/>
            <person name="Ouzari H.-I."/>
        </authorList>
    </citation>
    <scope>NUCLEOTIDE SEQUENCE</scope>
    <source>
        <strain evidence="11">FS54</strain>
    </source>
</reference>
<dbReference type="Pfam" id="PF00486">
    <property type="entry name" value="Trans_reg_C"/>
    <property type="match status" value="1"/>
</dbReference>
<evidence type="ECO:0000256" key="3">
    <source>
        <dbReference type="ARBA" id="ARBA00023015"/>
    </source>
</evidence>
<accession>A0A923NIY3</accession>
<protein>
    <submittedName>
        <fullName evidence="11">Response regulator transcription factor</fullName>
    </submittedName>
</protein>
<evidence type="ECO:0000256" key="2">
    <source>
        <dbReference type="ARBA" id="ARBA00023012"/>
    </source>
</evidence>
<dbReference type="FunFam" id="3.40.50.2300:FF:000001">
    <property type="entry name" value="DNA-binding response regulator PhoB"/>
    <property type="match status" value="1"/>
</dbReference>
<dbReference type="InterPro" id="IPR011006">
    <property type="entry name" value="CheY-like_superfamily"/>
</dbReference>
<dbReference type="InterPro" id="IPR001867">
    <property type="entry name" value="OmpR/PhoB-type_DNA-bd"/>
</dbReference>
<dbReference type="GO" id="GO:0000156">
    <property type="term" value="F:phosphorelay response regulator activity"/>
    <property type="evidence" value="ECO:0007669"/>
    <property type="project" value="TreeGrafter"/>
</dbReference>
<dbReference type="InterPro" id="IPR016032">
    <property type="entry name" value="Sig_transdc_resp-reg_C-effctor"/>
</dbReference>
<dbReference type="Gene3D" id="3.40.50.2300">
    <property type="match status" value="1"/>
</dbReference>
<dbReference type="Gene3D" id="1.10.10.10">
    <property type="entry name" value="Winged helix-like DNA-binding domain superfamily/Winged helix DNA-binding domain"/>
    <property type="match status" value="1"/>
</dbReference>